<feature type="domain" description="LUD" evidence="1">
    <location>
        <begin position="21"/>
        <end position="171"/>
    </location>
</feature>
<name>A0A117LH35_9CHLR</name>
<dbReference type="Proteomes" id="UP000064249">
    <property type="component" value="Unassembled WGS sequence"/>
</dbReference>
<accession>A0A117LH35</accession>
<evidence type="ECO:0000259" key="1">
    <source>
        <dbReference type="Pfam" id="PF02589"/>
    </source>
</evidence>
<dbReference type="Pfam" id="PF02589">
    <property type="entry name" value="LUD_dom"/>
    <property type="match status" value="1"/>
</dbReference>
<protein>
    <recommendedName>
        <fullName evidence="1">LUD domain-containing protein</fullName>
    </recommendedName>
</protein>
<evidence type="ECO:0000313" key="2">
    <source>
        <dbReference type="EMBL" id="KUK46826.1"/>
    </source>
</evidence>
<gene>
    <name evidence="2" type="ORF">XD73_0297</name>
</gene>
<sequence>MTKSKLTPNMKYAVLASDQQIERTAKALEANGIHTLIAQNGEEAKSKLFETIPAGAEVFTGTSRTLDALGIPAEVDKRYDSVRVKLASMDNKTQMREMIKLGATPEYMIGSVHAVTEDGSVVIASNTGSQLAGYAASAAHVIWVVGTQKIVPNLDEAIRRIYEYTLPLEDERILQAYGINSNVSKLLIVHKEITPGRTSMILVKENLGF</sequence>
<dbReference type="PANTHER" id="PTHR36179:SF2">
    <property type="entry name" value="LUD DOMAIN-CONTAINING PROTEIN"/>
    <property type="match status" value="1"/>
</dbReference>
<dbReference type="EMBL" id="LGFU01000006">
    <property type="protein sequence ID" value="KUK46826.1"/>
    <property type="molecule type" value="Genomic_DNA"/>
</dbReference>
<dbReference type="AlphaFoldDB" id="A0A117LH35"/>
<organism evidence="2 3">
    <name type="scientific">Anaerolinea thermophila</name>
    <dbReference type="NCBI Taxonomy" id="167964"/>
    <lineage>
        <taxon>Bacteria</taxon>
        <taxon>Bacillati</taxon>
        <taxon>Chloroflexota</taxon>
        <taxon>Anaerolineae</taxon>
        <taxon>Anaerolineales</taxon>
        <taxon>Anaerolineaceae</taxon>
        <taxon>Anaerolinea</taxon>
    </lineage>
</organism>
<reference evidence="2 3" key="1">
    <citation type="journal article" date="2015" name="MBio">
        <title>Genome-Resolved Metagenomic Analysis Reveals Roles for Candidate Phyla and Other Microbial Community Members in Biogeochemical Transformations in Oil Reservoirs.</title>
        <authorList>
            <person name="Hu P."/>
            <person name="Tom L."/>
            <person name="Singh A."/>
            <person name="Thomas B.C."/>
            <person name="Baker B.J."/>
            <person name="Piceno Y.M."/>
            <person name="Andersen G.L."/>
            <person name="Banfield J.F."/>
        </authorList>
    </citation>
    <scope>NUCLEOTIDE SEQUENCE [LARGE SCALE GENOMIC DNA]</scope>
    <source>
        <strain evidence="2">46_16</strain>
    </source>
</reference>
<proteinExistence type="predicted"/>
<evidence type="ECO:0000313" key="3">
    <source>
        <dbReference type="Proteomes" id="UP000064249"/>
    </source>
</evidence>
<dbReference type="InterPro" id="IPR037171">
    <property type="entry name" value="NagB/RpiA_transferase-like"/>
</dbReference>
<dbReference type="InterPro" id="IPR024185">
    <property type="entry name" value="FTHF_cligase-like_sf"/>
</dbReference>
<dbReference type="InterPro" id="IPR003741">
    <property type="entry name" value="LUD_dom"/>
</dbReference>
<dbReference type="Gene3D" id="3.40.50.10420">
    <property type="entry name" value="NagB/RpiA/CoA transferase-like"/>
    <property type="match status" value="1"/>
</dbReference>
<dbReference type="SUPFAM" id="SSF100950">
    <property type="entry name" value="NagB/RpiA/CoA transferase-like"/>
    <property type="match status" value="1"/>
</dbReference>
<dbReference type="PANTHER" id="PTHR36179">
    <property type="entry name" value="LUD_DOM DOMAIN-CONTAINING PROTEIN"/>
    <property type="match status" value="1"/>
</dbReference>
<comment type="caution">
    <text evidence="2">The sequence shown here is derived from an EMBL/GenBank/DDBJ whole genome shotgun (WGS) entry which is preliminary data.</text>
</comment>